<dbReference type="PaxDb" id="4081-Solyc01g059810.1.1"/>
<dbReference type="Proteomes" id="UP000004994">
    <property type="component" value="Chromosome 1"/>
</dbReference>
<name>A0A3Q7EYB3_SOLLC</name>
<protein>
    <submittedName>
        <fullName evidence="1">Uncharacterized protein</fullName>
    </submittedName>
</protein>
<dbReference type="Gramene" id="Solyc01g059810.1.1">
    <property type="protein sequence ID" value="Solyc01g059810.1.1.1"/>
    <property type="gene ID" value="Solyc01g059810.1"/>
</dbReference>
<dbReference type="OMA" id="NNPMEMT"/>
<keyword evidence="2" id="KW-1185">Reference proteome</keyword>
<proteinExistence type="predicted"/>
<reference evidence="1" key="1">
    <citation type="journal article" date="2012" name="Nature">
        <title>The tomato genome sequence provides insights into fleshy fruit evolution.</title>
        <authorList>
            <consortium name="Tomato Genome Consortium"/>
        </authorList>
    </citation>
    <scope>NUCLEOTIDE SEQUENCE [LARGE SCALE GENOMIC DNA]</scope>
    <source>
        <strain evidence="1">cv. Heinz 1706</strain>
    </source>
</reference>
<dbReference type="AlphaFoldDB" id="A0A3Q7EYB3"/>
<accession>A0A3Q7EYB3</accession>
<sequence length="111" mass="12442">MKEEVTQLAEVDIDFSSGEGAMVEETKEDGEEMDIDFSSAKGMVTGKVDEEMKEAGVDVDTNNPMEMTKEERFGNHLLHNSNPALIGMTVVNDRLSYTYQSGPRYHHNQII</sequence>
<dbReference type="EnsemblPlants" id="Solyc01g059810.1.1">
    <property type="protein sequence ID" value="Solyc01g059810.1.1.1"/>
    <property type="gene ID" value="Solyc01g059810.1"/>
</dbReference>
<reference evidence="1" key="2">
    <citation type="submission" date="2019-01" db="UniProtKB">
        <authorList>
            <consortium name="EnsemblPlants"/>
        </authorList>
    </citation>
    <scope>IDENTIFICATION</scope>
    <source>
        <strain evidence="1">cv. Heinz 1706</strain>
    </source>
</reference>
<organism evidence="1">
    <name type="scientific">Solanum lycopersicum</name>
    <name type="common">Tomato</name>
    <name type="synonym">Lycopersicon esculentum</name>
    <dbReference type="NCBI Taxonomy" id="4081"/>
    <lineage>
        <taxon>Eukaryota</taxon>
        <taxon>Viridiplantae</taxon>
        <taxon>Streptophyta</taxon>
        <taxon>Embryophyta</taxon>
        <taxon>Tracheophyta</taxon>
        <taxon>Spermatophyta</taxon>
        <taxon>Magnoliopsida</taxon>
        <taxon>eudicotyledons</taxon>
        <taxon>Gunneridae</taxon>
        <taxon>Pentapetalae</taxon>
        <taxon>asterids</taxon>
        <taxon>lamiids</taxon>
        <taxon>Solanales</taxon>
        <taxon>Solanaceae</taxon>
        <taxon>Solanoideae</taxon>
        <taxon>Solaneae</taxon>
        <taxon>Solanum</taxon>
        <taxon>Solanum subgen. Lycopersicon</taxon>
    </lineage>
</organism>
<dbReference type="InParanoid" id="A0A3Q7EYB3"/>
<evidence type="ECO:0000313" key="2">
    <source>
        <dbReference type="Proteomes" id="UP000004994"/>
    </source>
</evidence>
<evidence type="ECO:0000313" key="1">
    <source>
        <dbReference type="EnsemblPlants" id="Solyc01g059810.1.1.1"/>
    </source>
</evidence>